<reference evidence="3" key="1">
    <citation type="submission" date="2020-08" db="EMBL/GenBank/DDBJ databases">
        <title>Genome public.</title>
        <authorList>
            <person name="Liu C."/>
            <person name="Sun Q."/>
        </authorList>
    </citation>
    <scope>NUCLEOTIDE SEQUENCE</scope>
    <source>
        <strain evidence="3">NSJ-52</strain>
    </source>
</reference>
<gene>
    <name evidence="3" type="ORF">H8S62_01420</name>
</gene>
<proteinExistence type="inferred from homology"/>
<protein>
    <recommendedName>
        <fullName evidence="1">UPF0597 protein H8S62_01420</fullName>
    </recommendedName>
</protein>
<feature type="domain" description="Serine dehydratase-like alpha subunit" evidence="2">
    <location>
        <begin position="186"/>
        <end position="423"/>
    </location>
</feature>
<dbReference type="InterPro" id="IPR005130">
    <property type="entry name" value="Ser_deHydtase-like_asu"/>
</dbReference>
<dbReference type="Pfam" id="PF03313">
    <property type="entry name" value="SDH_alpha"/>
    <property type="match status" value="1"/>
</dbReference>
<organism evidence="3 4">
    <name type="scientific">Lawsonibacter faecis</name>
    <dbReference type="NCBI Taxonomy" id="2763052"/>
    <lineage>
        <taxon>Bacteria</taxon>
        <taxon>Bacillati</taxon>
        <taxon>Bacillota</taxon>
        <taxon>Clostridia</taxon>
        <taxon>Eubacteriales</taxon>
        <taxon>Oscillospiraceae</taxon>
        <taxon>Lawsonibacter</taxon>
    </lineage>
</organism>
<dbReference type="GO" id="GO:0019450">
    <property type="term" value="P:L-cysteine catabolic process to pyruvate"/>
    <property type="evidence" value="ECO:0007669"/>
    <property type="project" value="TreeGrafter"/>
</dbReference>
<sequence length="437" mass="44869">MLDFNRVNEILGSEMVYATGCTEPGAIAYAASAAKDQLEGPAERLTVRASGNVIKNAMAAGIPGTPYVGIEYAAAVGAVGGQTALKLKAISAVSAEQYRRAEELVSGGRVAVLTAHADEKLYIEAEAYDGLGNMGRAVIAGSHTNLTRVERNGAVVLLGGAGAAGPAVTPEAISREWSVCEILRFVDEMDPETQTPAIIRQAISVNTAISDLGLRQRYGMGVGPSIARGVERGSVGNDLASRASLRAAAGVDARMAGANAAVITNSGSGNQGITATMGVVGAAEYLGADRAALVRAVTFSNMMAVYIHAKFGRLSALCGATCAGMGVACGVVRLLGGGLEEVECALQTMIGDVTGMICDGGKPNCAVKVATCINSACRAALLGMEHIRPGSREGIIEQQVERTIQNFCTLGNEGTAEVDRVILRMMTGKPGLAPLPV</sequence>
<comment type="similarity">
    <text evidence="1">Belongs to the UPF0597 family.</text>
</comment>
<dbReference type="PANTHER" id="PTHR30501">
    <property type="entry name" value="UPF0597 PROTEIN YHAM"/>
    <property type="match status" value="1"/>
</dbReference>
<evidence type="ECO:0000259" key="2">
    <source>
        <dbReference type="Pfam" id="PF03313"/>
    </source>
</evidence>
<dbReference type="PANTHER" id="PTHR30501:SF2">
    <property type="entry name" value="UPF0597 PROTEIN YHAM"/>
    <property type="match status" value="1"/>
</dbReference>
<dbReference type="PIRSF" id="PIRSF006054">
    <property type="entry name" value="UCP006054"/>
    <property type="match status" value="1"/>
</dbReference>
<dbReference type="Proteomes" id="UP000607645">
    <property type="component" value="Unassembled WGS sequence"/>
</dbReference>
<dbReference type="HAMAP" id="MF_01845">
    <property type="entry name" value="UPF0597"/>
    <property type="match status" value="1"/>
</dbReference>
<accession>A0A8J6JI48</accession>
<dbReference type="InterPro" id="IPR021144">
    <property type="entry name" value="UPF0597"/>
</dbReference>
<comment type="caution">
    <text evidence="3">The sequence shown here is derived from an EMBL/GenBank/DDBJ whole genome shotgun (WGS) entry which is preliminary data.</text>
</comment>
<evidence type="ECO:0000313" key="3">
    <source>
        <dbReference type="EMBL" id="MBC5735669.1"/>
    </source>
</evidence>
<name>A0A8J6JI48_9FIRM</name>
<keyword evidence="4" id="KW-1185">Reference proteome</keyword>
<dbReference type="GO" id="GO:0080146">
    <property type="term" value="F:L-cysteine desulfhydrase activity"/>
    <property type="evidence" value="ECO:0007669"/>
    <property type="project" value="TreeGrafter"/>
</dbReference>
<evidence type="ECO:0000313" key="4">
    <source>
        <dbReference type="Proteomes" id="UP000607645"/>
    </source>
</evidence>
<dbReference type="EMBL" id="JACOPQ010000001">
    <property type="protein sequence ID" value="MBC5735669.1"/>
    <property type="molecule type" value="Genomic_DNA"/>
</dbReference>
<evidence type="ECO:0000256" key="1">
    <source>
        <dbReference type="HAMAP-Rule" id="MF_01845"/>
    </source>
</evidence>
<dbReference type="AlphaFoldDB" id="A0A8J6JI48"/>